<comment type="caution">
    <text evidence="2">The sequence shown here is derived from an EMBL/GenBank/DDBJ whole genome shotgun (WGS) entry which is preliminary data.</text>
</comment>
<keyword evidence="3" id="KW-1185">Reference proteome</keyword>
<dbReference type="SMART" id="SM00100">
    <property type="entry name" value="cNMP"/>
    <property type="match status" value="1"/>
</dbReference>
<dbReference type="Proteomes" id="UP001285352">
    <property type="component" value="Unassembled WGS sequence"/>
</dbReference>
<dbReference type="Gene3D" id="2.60.120.10">
    <property type="entry name" value="Jelly Rolls"/>
    <property type="match status" value="1"/>
</dbReference>
<dbReference type="InterPro" id="IPR018490">
    <property type="entry name" value="cNMP-bd_dom_sf"/>
</dbReference>
<gene>
    <name evidence="2" type="ORF">SK854_05505</name>
</gene>
<dbReference type="PROSITE" id="PS50042">
    <property type="entry name" value="CNMP_BINDING_3"/>
    <property type="match status" value="1"/>
</dbReference>
<dbReference type="CDD" id="cd00038">
    <property type="entry name" value="CAP_ED"/>
    <property type="match status" value="1"/>
</dbReference>
<dbReference type="SUPFAM" id="SSF51206">
    <property type="entry name" value="cAMP-binding domain-like"/>
    <property type="match status" value="1"/>
</dbReference>
<evidence type="ECO:0000313" key="2">
    <source>
        <dbReference type="EMBL" id="MDX8141559.1"/>
    </source>
</evidence>
<protein>
    <submittedName>
        <fullName evidence="2">Crp/Fnr family transcriptional regulator</fullName>
    </submittedName>
</protein>
<accession>A0ABU4UR95</accession>
<dbReference type="InterPro" id="IPR014710">
    <property type="entry name" value="RmlC-like_jellyroll"/>
</dbReference>
<reference evidence="2 3" key="1">
    <citation type="submission" date="2023-11" db="EMBL/GenBank/DDBJ databases">
        <title>Lentzea sokolovensis, sp. nov., Lentzea kristufkii, sp. nov., and Lentzea miocenensis, sp. nov., rare actinobacteria from Sokolov Coal Basin, Miocene lacustrine sediment, Czech Republic.</title>
        <authorList>
            <person name="Lara A."/>
            <person name="Kotroba L."/>
            <person name="Nouioui I."/>
            <person name="Neumann-Schaal M."/>
            <person name="Mast Y."/>
            <person name="Chronakova A."/>
        </authorList>
    </citation>
    <scope>NUCLEOTIDE SEQUENCE [LARGE SCALE GENOMIC DNA]</scope>
    <source>
        <strain evidence="2 3">BCCO 10_0061</strain>
    </source>
</reference>
<dbReference type="InterPro" id="IPR000595">
    <property type="entry name" value="cNMP-bd_dom"/>
</dbReference>
<evidence type="ECO:0000313" key="3">
    <source>
        <dbReference type="Proteomes" id="UP001285352"/>
    </source>
</evidence>
<sequence length="155" mass="16813">MTKPMTELDSVPLFAKLSHTQRAAIAGVSRVVTYPPETRLFDEGGLADQCWVVVSGCIVVDAAAPGSGRDRVGVQSIGPGELVGWSWLVPPYRWHFGATVVSPTRAVVVDTAALRDLADEDPSFGYQLSLILIDALLNRLQATRIRMLDLSRNPL</sequence>
<feature type="domain" description="Cyclic nucleotide-binding" evidence="1">
    <location>
        <begin position="13"/>
        <end position="84"/>
    </location>
</feature>
<name>A0ABU4UR95_9PSEU</name>
<dbReference type="RefSeq" id="WP_319973885.1">
    <property type="nucleotide sequence ID" value="NZ_JAXAVU010000003.1"/>
</dbReference>
<dbReference type="Pfam" id="PF00027">
    <property type="entry name" value="cNMP_binding"/>
    <property type="match status" value="1"/>
</dbReference>
<proteinExistence type="predicted"/>
<evidence type="ECO:0000259" key="1">
    <source>
        <dbReference type="PROSITE" id="PS50042"/>
    </source>
</evidence>
<organism evidence="2 3">
    <name type="scientific">Lentzea sokolovensis</name>
    <dbReference type="NCBI Taxonomy" id="3095429"/>
    <lineage>
        <taxon>Bacteria</taxon>
        <taxon>Bacillati</taxon>
        <taxon>Actinomycetota</taxon>
        <taxon>Actinomycetes</taxon>
        <taxon>Pseudonocardiales</taxon>
        <taxon>Pseudonocardiaceae</taxon>
        <taxon>Lentzea</taxon>
    </lineage>
</organism>
<dbReference type="EMBL" id="JAXAVU010000003">
    <property type="protein sequence ID" value="MDX8141559.1"/>
    <property type="molecule type" value="Genomic_DNA"/>
</dbReference>
<reference evidence="2 3" key="2">
    <citation type="submission" date="2023-11" db="EMBL/GenBank/DDBJ databases">
        <authorList>
            <person name="Lara A.C."/>
            <person name="Chronakova A."/>
        </authorList>
    </citation>
    <scope>NUCLEOTIDE SEQUENCE [LARGE SCALE GENOMIC DNA]</scope>
    <source>
        <strain evidence="2 3">BCCO 10_0061</strain>
    </source>
</reference>